<dbReference type="Pfam" id="PF00582">
    <property type="entry name" value="Usp"/>
    <property type="match status" value="1"/>
</dbReference>
<keyword evidence="4" id="KW-1185">Reference proteome</keyword>
<dbReference type="CDD" id="cd01989">
    <property type="entry name" value="USP_STK_Ubox_N"/>
    <property type="match status" value="1"/>
</dbReference>
<evidence type="ECO:0000256" key="1">
    <source>
        <dbReference type="SAM" id="MobiDB-lite"/>
    </source>
</evidence>
<feature type="region of interest" description="Disordered" evidence="1">
    <location>
        <begin position="1"/>
        <end position="53"/>
    </location>
</feature>
<feature type="domain" description="UspA" evidence="2">
    <location>
        <begin position="60"/>
        <end position="204"/>
    </location>
</feature>
<dbReference type="PANTHER" id="PTHR47382:SF6">
    <property type="entry name" value="USPA DOMAIN-CONTAINING PROTEIN"/>
    <property type="match status" value="1"/>
</dbReference>
<evidence type="ECO:0000259" key="2">
    <source>
        <dbReference type="Pfam" id="PF00582"/>
    </source>
</evidence>
<organism evidence="3 4">
    <name type="scientific">Brassica napus</name>
    <name type="common">Rape</name>
    <dbReference type="NCBI Taxonomy" id="3708"/>
    <lineage>
        <taxon>Eukaryota</taxon>
        <taxon>Viridiplantae</taxon>
        <taxon>Streptophyta</taxon>
        <taxon>Embryophyta</taxon>
        <taxon>Tracheophyta</taxon>
        <taxon>Spermatophyta</taxon>
        <taxon>Magnoliopsida</taxon>
        <taxon>eudicotyledons</taxon>
        <taxon>Gunneridae</taxon>
        <taxon>Pentapetalae</taxon>
        <taxon>rosids</taxon>
        <taxon>malvids</taxon>
        <taxon>Brassicales</taxon>
        <taxon>Brassicaceae</taxon>
        <taxon>Brassiceae</taxon>
        <taxon>Brassica</taxon>
    </lineage>
</organism>
<dbReference type="PANTHER" id="PTHR47382">
    <property type="entry name" value="U-BOX DOMAIN-CONTAINING PROTEIN 52-LIKE"/>
    <property type="match status" value="1"/>
</dbReference>
<dbReference type="Gene3D" id="3.40.50.620">
    <property type="entry name" value="HUPs"/>
    <property type="match status" value="1"/>
</dbReference>
<evidence type="ECO:0000313" key="4">
    <source>
        <dbReference type="Proteomes" id="UP000824890"/>
    </source>
</evidence>
<protein>
    <recommendedName>
        <fullName evidence="2">UspA domain-containing protein</fullName>
    </recommendedName>
</protein>
<dbReference type="InterPro" id="IPR006016">
    <property type="entry name" value="UspA"/>
</dbReference>
<dbReference type="Proteomes" id="UP000824890">
    <property type="component" value="Unassembled WGS sequence"/>
</dbReference>
<evidence type="ECO:0000313" key="3">
    <source>
        <dbReference type="EMBL" id="KAH0924104.1"/>
    </source>
</evidence>
<reference evidence="3 4" key="1">
    <citation type="submission" date="2021-05" db="EMBL/GenBank/DDBJ databases">
        <title>Genome Assembly of Synthetic Allotetraploid Brassica napus Reveals Homoeologous Exchanges between Subgenomes.</title>
        <authorList>
            <person name="Davis J.T."/>
        </authorList>
    </citation>
    <scope>NUCLEOTIDE SEQUENCE [LARGE SCALE GENOMIC DNA]</scope>
    <source>
        <strain evidence="4">cv. Da-Ae</strain>
        <tissue evidence="3">Seedling</tissue>
    </source>
</reference>
<name>A0ABQ8D3Z6_BRANA</name>
<feature type="compositionally biased region" description="Basic and acidic residues" evidence="1">
    <location>
        <begin position="1"/>
        <end position="24"/>
    </location>
</feature>
<sequence>MGEGTKQKEPKKVNEKKMQRRINEIEEEDEEGYGRTSLETVRESPFEGSSGTVSLSGEDNVYVGVGKGDSSMGALRWALDNLIPSSSSTLLFLIHVFPETHFIPYPLGRLAREQASQEQLDAFMSQEREKRRTLLNKFLQACSASKVKVETILVESDSVAKAIQDLTTILNIKKLVLGIDKSNARKAKSLKGNSVAEQIMRSSSAETCEVKVICQGKEIEIEKPATERSPSKPSIQLQPKKDQSSDSFAWICFSKPKTTTFRTKPAAVFWLVGDSATLLTGPLSSSTGFGISGGVAHRIKAQFTPSKNGCCLTSVAPRLNPSLC</sequence>
<proteinExistence type="predicted"/>
<gene>
    <name evidence="3" type="ORF">HID58_024122</name>
</gene>
<dbReference type="EMBL" id="JAGKQM010000006">
    <property type="protein sequence ID" value="KAH0924104.1"/>
    <property type="molecule type" value="Genomic_DNA"/>
</dbReference>
<comment type="caution">
    <text evidence="3">The sequence shown here is derived from an EMBL/GenBank/DDBJ whole genome shotgun (WGS) entry which is preliminary data.</text>
</comment>
<accession>A0ABQ8D3Z6</accession>
<dbReference type="SUPFAM" id="SSF52402">
    <property type="entry name" value="Adenine nucleotide alpha hydrolases-like"/>
    <property type="match status" value="1"/>
</dbReference>
<dbReference type="InterPro" id="IPR014729">
    <property type="entry name" value="Rossmann-like_a/b/a_fold"/>
</dbReference>